<accession>A0A0C9WKE9</accession>
<dbReference type="Proteomes" id="UP000054477">
    <property type="component" value="Unassembled WGS sequence"/>
</dbReference>
<evidence type="ECO:0000313" key="1">
    <source>
        <dbReference type="EMBL" id="KIJ89380.1"/>
    </source>
</evidence>
<evidence type="ECO:0008006" key="3">
    <source>
        <dbReference type="Google" id="ProtNLM"/>
    </source>
</evidence>
<dbReference type="EMBL" id="KN839803">
    <property type="protein sequence ID" value="KIJ89380.1"/>
    <property type="molecule type" value="Genomic_DNA"/>
</dbReference>
<organism evidence="1 2">
    <name type="scientific">Laccaria amethystina LaAM-08-1</name>
    <dbReference type="NCBI Taxonomy" id="1095629"/>
    <lineage>
        <taxon>Eukaryota</taxon>
        <taxon>Fungi</taxon>
        <taxon>Dikarya</taxon>
        <taxon>Basidiomycota</taxon>
        <taxon>Agaricomycotina</taxon>
        <taxon>Agaricomycetes</taxon>
        <taxon>Agaricomycetidae</taxon>
        <taxon>Agaricales</taxon>
        <taxon>Agaricineae</taxon>
        <taxon>Hydnangiaceae</taxon>
        <taxon>Laccaria</taxon>
    </lineage>
</organism>
<reference evidence="2" key="2">
    <citation type="submission" date="2015-01" db="EMBL/GenBank/DDBJ databases">
        <title>Evolutionary Origins and Diversification of the Mycorrhizal Mutualists.</title>
        <authorList>
            <consortium name="DOE Joint Genome Institute"/>
            <consortium name="Mycorrhizal Genomics Consortium"/>
            <person name="Kohler A."/>
            <person name="Kuo A."/>
            <person name="Nagy L.G."/>
            <person name="Floudas D."/>
            <person name="Copeland A."/>
            <person name="Barry K.W."/>
            <person name="Cichocki N."/>
            <person name="Veneault-Fourrey C."/>
            <person name="LaButti K."/>
            <person name="Lindquist E.A."/>
            <person name="Lipzen A."/>
            <person name="Lundell T."/>
            <person name="Morin E."/>
            <person name="Murat C."/>
            <person name="Riley R."/>
            <person name="Ohm R."/>
            <person name="Sun H."/>
            <person name="Tunlid A."/>
            <person name="Henrissat B."/>
            <person name="Grigoriev I.V."/>
            <person name="Hibbett D.S."/>
            <person name="Martin F."/>
        </authorList>
    </citation>
    <scope>NUCLEOTIDE SEQUENCE [LARGE SCALE GENOMIC DNA]</scope>
    <source>
        <strain evidence="2">LaAM-08-1</strain>
    </source>
</reference>
<protein>
    <recommendedName>
        <fullName evidence="3">F-box domain-containing protein</fullName>
    </recommendedName>
</protein>
<gene>
    <name evidence="1" type="ORF">K443DRAFT_126796</name>
</gene>
<dbReference type="AlphaFoldDB" id="A0A0C9WKE9"/>
<feature type="non-terminal residue" evidence="1">
    <location>
        <position position="1"/>
    </location>
</feature>
<proteinExistence type="predicted"/>
<name>A0A0C9WKE9_9AGAR</name>
<sequence>MSSRFIQFPFGQSSQSMQRRFASLGASDTDVSAPSSPISMPNNMEALLSPILLGSAVNSPPPLSGNYVPSVTDLSLDILLHVANTSHSDLQKIQEGVIKLCDSIGLQAVIKVKKPTFKLNSLLFLPAAVHLLIVKECNLESLLALSVTCRYYFHYTKRYIRNRTQNLISKFRISPDRL</sequence>
<keyword evidence="2" id="KW-1185">Reference proteome</keyword>
<dbReference type="HOGENOM" id="CLU_1521378_0_0_1"/>
<evidence type="ECO:0000313" key="2">
    <source>
        <dbReference type="Proteomes" id="UP000054477"/>
    </source>
</evidence>
<reference evidence="1 2" key="1">
    <citation type="submission" date="2014-04" db="EMBL/GenBank/DDBJ databases">
        <authorList>
            <consortium name="DOE Joint Genome Institute"/>
            <person name="Kuo A."/>
            <person name="Kohler A."/>
            <person name="Nagy L.G."/>
            <person name="Floudas D."/>
            <person name="Copeland A."/>
            <person name="Barry K.W."/>
            <person name="Cichocki N."/>
            <person name="Veneault-Fourrey C."/>
            <person name="LaButti K."/>
            <person name="Lindquist E.A."/>
            <person name="Lipzen A."/>
            <person name="Lundell T."/>
            <person name="Morin E."/>
            <person name="Murat C."/>
            <person name="Sun H."/>
            <person name="Tunlid A."/>
            <person name="Henrissat B."/>
            <person name="Grigoriev I.V."/>
            <person name="Hibbett D.S."/>
            <person name="Martin F."/>
            <person name="Nordberg H.P."/>
            <person name="Cantor M.N."/>
            <person name="Hua S.X."/>
        </authorList>
    </citation>
    <scope>NUCLEOTIDE SEQUENCE [LARGE SCALE GENOMIC DNA]</scope>
    <source>
        <strain evidence="1 2">LaAM-08-1</strain>
    </source>
</reference>